<accession>A0A3M6W2Z9</accession>
<name>A0A3M6W2Z9_HORWE</name>
<protein>
    <submittedName>
        <fullName evidence="2">Uncharacterized protein</fullName>
    </submittedName>
</protein>
<feature type="compositionally biased region" description="Low complexity" evidence="1">
    <location>
        <begin position="580"/>
        <end position="595"/>
    </location>
</feature>
<reference evidence="2 3" key="1">
    <citation type="journal article" date="2018" name="BMC Genomics">
        <title>Genomic evidence for intraspecific hybridization in a clonal and extremely halotolerant yeast.</title>
        <authorList>
            <person name="Gostincar C."/>
            <person name="Stajich J.E."/>
            <person name="Zupancic J."/>
            <person name="Zalar P."/>
            <person name="Gunde-Cimerman N."/>
        </authorList>
    </citation>
    <scope>NUCLEOTIDE SEQUENCE [LARGE SCALE GENOMIC DNA]</scope>
    <source>
        <strain evidence="2 3">EXF-6656</strain>
    </source>
</reference>
<gene>
    <name evidence="2" type="ORF">D0869_14347</name>
</gene>
<feature type="region of interest" description="Disordered" evidence="1">
    <location>
        <begin position="578"/>
        <end position="601"/>
    </location>
</feature>
<dbReference type="Proteomes" id="UP000281245">
    <property type="component" value="Unassembled WGS sequence"/>
</dbReference>
<dbReference type="EMBL" id="QWIJ01002084">
    <property type="protein sequence ID" value="RMX72696.1"/>
    <property type="molecule type" value="Genomic_DNA"/>
</dbReference>
<evidence type="ECO:0000256" key="1">
    <source>
        <dbReference type="SAM" id="MobiDB-lite"/>
    </source>
</evidence>
<feature type="region of interest" description="Disordered" evidence="1">
    <location>
        <begin position="94"/>
        <end position="150"/>
    </location>
</feature>
<evidence type="ECO:0000313" key="2">
    <source>
        <dbReference type="EMBL" id="RMX72696.1"/>
    </source>
</evidence>
<dbReference type="OrthoDB" id="3854321at2759"/>
<proteinExistence type="predicted"/>
<dbReference type="AlphaFoldDB" id="A0A3M6W2Z9"/>
<evidence type="ECO:0000313" key="3">
    <source>
        <dbReference type="Proteomes" id="UP000281245"/>
    </source>
</evidence>
<organism evidence="2 3">
    <name type="scientific">Hortaea werneckii</name>
    <name type="common">Black yeast</name>
    <name type="synonym">Cladosporium werneckii</name>
    <dbReference type="NCBI Taxonomy" id="91943"/>
    <lineage>
        <taxon>Eukaryota</taxon>
        <taxon>Fungi</taxon>
        <taxon>Dikarya</taxon>
        <taxon>Ascomycota</taxon>
        <taxon>Pezizomycotina</taxon>
        <taxon>Dothideomycetes</taxon>
        <taxon>Dothideomycetidae</taxon>
        <taxon>Mycosphaerellales</taxon>
        <taxon>Teratosphaeriaceae</taxon>
        <taxon>Hortaea</taxon>
    </lineage>
</organism>
<sequence length="613" mass="68508">MDSNPRREQKRKRTTSSSTENNQRRNLPDGRTTQPPDRIGAAASKQPTASPMDRTWIFYNSTEDHNRGQKQTVRSHAAIASWAARRQQWQNSTVSFQNTDGRRTPAERQPAVTSTSSANRQESPLSTTWSTNSSQPSRELLPTPAPRRPLPEEAWNLLEKMGADCAECLRSLQSEDHPSSSPACLVDLVKNLHEHRRWFSGGIDGSSLAQRATRAFLWDSFASTGLLSHIVLLVAGTYTQCPQTALAEDAAWELSSIQRATRGATLRMLQAAVAAPQCDATTPLALATFSSWERRYGDGVGWKDGMEIWDKASLPSKALEADLSPLVEVAQEIMRQELEDRSYISPQQIHFRRPPDDAEVFQAAPTKPAPGTRCIPAGFSVFRMDRPEHRSLVSLADDVYQNLDPTAESSAYRRKLGFAITSWSPRHTLASETCTPDLLHLMEREHSDQAELSALLHVRACLRVLNTLLNSLTLDHLGELSRNVYAVQRGLDLCTASYVARLDTEALADTRFAHVGFWAVYVLCSISFSEGQAELLRRLMRRYGLGSWEQVDHLLASHMNRDVPSIWEKCRALFDERLDPSNPSSSSSSSPGGPNHPDREELDARMAVRDLWK</sequence>
<comment type="caution">
    <text evidence="2">The sequence shown here is derived from an EMBL/GenBank/DDBJ whole genome shotgun (WGS) entry which is preliminary data.</text>
</comment>
<feature type="compositionally biased region" description="Polar residues" evidence="1">
    <location>
        <begin position="111"/>
        <end position="137"/>
    </location>
</feature>
<feature type="region of interest" description="Disordered" evidence="1">
    <location>
        <begin position="1"/>
        <end position="53"/>
    </location>
</feature>